<dbReference type="CDD" id="cd22160">
    <property type="entry name" value="F-box_AtFBL13-like"/>
    <property type="match status" value="1"/>
</dbReference>
<dbReference type="PANTHER" id="PTHR31900">
    <property type="entry name" value="F-BOX/RNI SUPERFAMILY PROTEIN-RELATED"/>
    <property type="match status" value="1"/>
</dbReference>
<dbReference type="KEGG" id="aprc:113871745"/>
<dbReference type="AlphaFoldDB" id="A0A8B8MA08"/>
<dbReference type="InterPro" id="IPR001810">
    <property type="entry name" value="F-box_dom"/>
</dbReference>
<reference evidence="3" key="1">
    <citation type="journal article" date="2019" name="Toxins">
        <title>Detection of Abrin-Like and Prepropulchellin-Like Toxin Genes and Transcripts Using Whole Genome Sequencing and Full-Length Transcript Sequencing of Abrus precatorius.</title>
        <authorList>
            <person name="Hovde B.T."/>
            <person name="Daligault H.E."/>
            <person name="Hanschen E.R."/>
            <person name="Kunde Y.A."/>
            <person name="Johnson M.B."/>
            <person name="Starkenburg S.R."/>
            <person name="Johnson S.L."/>
        </authorList>
    </citation>
    <scope>NUCLEOTIDE SEQUENCE [LARGE SCALE GENOMIC DNA]</scope>
</reference>
<accession>A0A8B8MA08</accession>
<keyword evidence="3" id="KW-1185">Reference proteome</keyword>
<feature type="domain" description="FBD" evidence="2">
    <location>
        <begin position="387"/>
        <end position="464"/>
    </location>
</feature>
<keyword evidence="1" id="KW-0732">Signal</keyword>
<dbReference type="Pfam" id="PF00646">
    <property type="entry name" value="F-box"/>
    <property type="match status" value="1"/>
</dbReference>
<dbReference type="SUPFAM" id="SSF81383">
    <property type="entry name" value="F-box domain"/>
    <property type="match status" value="1"/>
</dbReference>
<dbReference type="InterPro" id="IPR036047">
    <property type="entry name" value="F-box-like_dom_sf"/>
</dbReference>
<proteinExistence type="predicted"/>
<evidence type="ECO:0000313" key="3">
    <source>
        <dbReference type="Proteomes" id="UP000694853"/>
    </source>
</evidence>
<dbReference type="SUPFAM" id="SSF52058">
    <property type="entry name" value="L domain-like"/>
    <property type="match status" value="1"/>
</dbReference>
<dbReference type="SMART" id="SM00579">
    <property type="entry name" value="FBD"/>
    <property type="match status" value="1"/>
</dbReference>
<name>A0A8B8MA08_ABRPR</name>
<dbReference type="InterPro" id="IPR053781">
    <property type="entry name" value="F-box_AtFBL13-like"/>
</dbReference>
<sequence>MASNVNMFSFLPESLLIVIVSFLPFKEAARTCTLSKRWLKIWQSTRNIEFNELFFVKLGESDETKEGQRRVFLDFITHFIANYKDKFVDKFSLKVSHPRSCDDSIKRCVAFATHRGVRELRLDFSDPSWEENDFQNRDALFQLPNHVYKHESLETLKMYSCGFAMPDLLNFKALKNVSLGWIEVNISTLKTLLSTCKKIENLSLKKCWNLVHFDMGEEELGLRRLVIDKCNFVGDDYFVFRAPNLTFLKYSGLMGVFEIDVRPYVMEEADIDFALMPHFEECGDLLCKLLHDLSSVRVLTVCSFLLQAIPSGEEPVRIQCDMNVRHLIMKTQMHHFELCGFMFLLNSCALLEKLTLEIGQRKIFRDYKLPYRVSLRRFWEQDLIVFECLRRTLKVVEVKGFRGMLNEIQACSYLIQAGSVLEQVTINVLKDESDGSERVEKRYANAKYLLTVPKASENLQILIA</sequence>
<organism evidence="3 4">
    <name type="scientific">Abrus precatorius</name>
    <name type="common">Indian licorice</name>
    <name type="synonym">Glycine abrus</name>
    <dbReference type="NCBI Taxonomy" id="3816"/>
    <lineage>
        <taxon>Eukaryota</taxon>
        <taxon>Viridiplantae</taxon>
        <taxon>Streptophyta</taxon>
        <taxon>Embryophyta</taxon>
        <taxon>Tracheophyta</taxon>
        <taxon>Spermatophyta</taxon>
        <taxon>Magnoliopsida</taxon>
        <taxon>eudicotyledons</taxon>
        <taxon>Gunneridae</taxon>
        <taxon>Pentapetalae</taxon>
        <taxon>rosids</taxon>
        <taxon>fabids</taxon>
        <taxon>Fabales</taxon>
        <taxon>Fabaceae</taxon>
        <taxon>Papilionoideae</taxon>
        <taxon>50 kb inversion clade</taxon>
        <taxon>NPAAA clade</taxon>
        <taxon>indigoferoid/millettioid clade</taxon>
        <taxon>Abreae</taxon>
        <taxon>Abrus</taxon>
    </lineage>
</organism>
<dbReference type="RefSeq" id="XP_027364647.1">
    <property type="nucleotide sequence ID" value="XM_027508846.1"/>
</dbReference>
<dbReference type="InterPro" id="IPR032675">
    <property type="entry name" value="LRR_dom_sf"/>
</dbReference>
<evidence type="ECO:0000313" key="4">
    <source>
        <dbReference type="RefSeq" id="XP_027364647.1"/>
    </source>
</evidence>
<evidence type="ECO:0000256" key="1">
    <source>
        <dbReference type="SAM" id="SignalP"/>
    </source>
</evidence>
<dbReference type="Pfam" id="PF23622">
    <property type="entry name" value="LRR_At1g61320_AtMIF1"/>
    <property type="match status" value="1"/>
</dbReference>
<dbReference type="Proteomes" id="UP000694853">
    <property type="component" value="Unplaced"/>
</dbReference>
<protein>
    <submittedName>
        <fullName evidence="4">F-box/LRR-repeat protein At1g56400</fullName>
    </submittedName>
</protein>
<reference evidence="4" key="2">
    <citation type="submission" date="2025-08" db="UniProtKB">
        <authorList>
            <consortium name="RefSeq"/>
        </authorList>
    </citation>
    <scope>IDENTIFICATION</scope>
    <source>
        <tissue evidence="4">Young leaves</tissue>
    </source>
</reference>
<dbReference type="Gene3D" id="3.80.10.10">
    <property type="entry name" value="Ribonuclease Inhibitor"/>
    <property type="match status" value="1"/>
</dbReference>
<evidence type="ECO:0000259" key="2">
    <source>
        <dbReference type="SMART" id="SM00579"/>
    </source>
</evidence>
<gene>
    <name evidence="4" type="primary">LOC113871745</name>
</gene>
<dbReference type="PANTHER" id="PTHR31900:SF34">
    <property type="entry name" value="EMB|CAB62440.1-RELATED"/>
    <property type="match status" value="1"/>
</dbReference>
<feature type="signal peptide" evidence="1">
    <location>
        <begin position="1"/>
        <end position="28"/>
    </location>
</feature>
<dbReference type="InterPro" id="IPR006566">
    <property type="entry name" value="FBD"/>
</dbReference>
<dbReference type="InterPro" id="IPR050232">
    <property type="entry name" value="FBL13/AtMIF1-like"/>
</dbReference>
<dbReference type="InterPro" id="IPR055357">
    <property type="entry name" value="LRR_At1g61320_AtMIF1"/>
</dbReference>
<dbReference type="OrthoDB" id="673865at2759"/>
<dbReference type="GeneID" id="113871745"/>
<feature type="chain" id="PRO_5034158269" evidence="1">
    <location>
        <begin position="29"/>
        <end position="464"/>
    </location>
</feature>